<feature type="domain" description="NADP-dependent oxidoreductase" evidence="1">
    <location>
        <begin position="35"/>
        <end position="355"/>
    </location>
</feature>
<dbReference type="SUPFAM" id="SSF51430">
    <property type="entry name" value="NAD(P)-linked oxidoreductase"/>
    <property type="match status" value="1"/>
</dbReference>
<organism evidence="2 3">
    <name type="scientific">Desulfatitalea alkaliphila</name>
    <dbReference type="NCBI Taxonomy" id="2929485"/>
    <lineage>
        <taxon>Bacteria</taxon>
        <taxon>Pseudomonadati</taxon>
        <taxon>Thermodesulfobacteriota</taxon>
        <taxon>Desulfobacteria</taxon>
        <taxon>Desulfobacterales</taxon>
        <taxon>Desulfosarcinaceae</taxon>
        <taxon>Desulfatitalea</taxon>
    </lineage>
</organism>
<dbReference type="PANTHER" id="PTHR43312:SF1">
    <property type="entry name" value="NADP-DEPENDENT OXIDOREDUCTASE DOMAIN-CONTAINING PROTEIN"/>
    <property type="match status" value="1"/>
</dbReference>
<sequence length="476" mass="51679">MTQPMTRRLGRTERFVTTLGLGGQASLQWTAEGIDPVAIIEKAYNAGINYMDTSNVYGPSQRNYGHAFRRIGVSPAAGNYNERARADLFVAGKTHIRTARCPAGERFPTDWSDGMSDGFGVATAVDDVRRALSLMFGDGQGGYPEGAYLDCIQFHNINTMAEIDMLFEGVDDPDPNRPWMGALAAMLDLREGTDRTGCNPEKERLVRHIGISGHWNTAALMYAIQRDERRVIDTLLVTVNPSDGKYMAHRHNAIATAAAADMGIVGMKVFADAAYYHKAPVFSSTIDDVYHQVGSAELPSADLIRYALSVDGVSTLIIGIGRIDDDPAKCQLSANLAAAQLKSPLGAEQMAAIEARVTAAGKDGANAYFQRPAVGLTPPRHVGAEADASMPAFGRKAVRVSWDSAYAGDTAIDHYVVLRDNQEVTRITHRPQISRQRFCYDDVLKGEPATVPHDYVVRVVDEDGRTADSPSVRTAA</sequence>
<dbReference type="AlphaFoldDB" id="A0AA41R1B9"/>
<dbReference type="PANTHER" id="PTHR43312">
    <property type="entry name" value="D-THREO-ALDOSE 1-DEHYDROGENASE"/>
    <property type="match status" value="1"/>
</dbReference>
<gene>
    <name evidence="2" type="ORF">MRX98_04640</name>
</gene>
<dbReference type="Proteomes" id="UP001165427">
    <property type="component" value="Unassembled WGS sequence"/>
</dbReference>
<protein>
    <submittedName>
        <fullName evidence="2">Aldo/keto reductase</fullName>
    </submittedName>
</protein>
<keyword evidence="3" id="KW-1185">Reference proteome</keyword>
<name>A0AA41R1B9_9BACT</name>
<evidence type="ECO:0000313" key="3">
    <source>
        <dbReference type="Proteomes" id="UP001165427"/>
    </source>
</evidence>
<dbReference type="RefSeq" id="WP_246903418.1">
    <property type="nucleotide sequence ID" value="NZ_JALJRB010000003.1"/>
</dbReference>
<evidence type="ECO:0000313" key="2">
    <source>
        <dbReference type="EMBL" id="MCJ8499851.1"/>
    </source>
</evidence>
<comment type="caution">
    <text evidence="2">The sequence shown here is derived from an EMBL/GenBank/DDBJ whole genome shotgun (WGS) entry which is preliminary data.</text>
</comment>
<dbReference type="InterPro" id="IPR053135">
    <property type="entry name" value="AKR2_Oxidoreductase"/>
</dbReference>
<dbReference type="InterPro" id="IPR036812">
    <property type="entry name" value="NAD(P)_OxRdtase_dom_sf"/>
</dbReference>
<reference evidence="2" key="1">
    <citation type="submission" date="2022-04" db="EMBL/GenBank/DDBJ databases">
        <title>Desulfatitalea alkaliphila sp. nov., a novel anaerobic sulfate-reducing bacterium isolated from terrestrial mud volcano, Taman Peninsula, Russia.</title>
        <authorList>
            <person name="Khomyakova M.A."/>
            <person name="Merkel A.Y."/>
            <person name="Slobodkin A.I."/>
        </authorList>
    </citation>
    <scope>NUCLEOTIDE SEQUENCE</scope>
    <source>
        <strain evidence="2">M08but</strain>
    </source>
</reference>
<dbReference type="Gene3D" id="3.20.20.100">
    <property type="entry name" value="NADP-dependent oxidoreductase domain"/>
    <property type="match status" value="1"/>
</dbReference>
<evidence type="ECO:0000259" key="1">
    <source>
        <dbReference type="Pfam" id="PF00248"/>
    </source>
</evidence>
<dbReference type="EMBL" id="JALJRB010000003">
    <property type="protein sequence ID" value="MCJ8499851.1"/>
    <property type="molecule type" value="Genomic_DNA"/>
</dbReference>
<dbReference type="InterPro" id="IPR023210">
    <property type="entry name" value="NADP_OxRdtase_dom"/>
</dbReference>
<accession>A0AA41R1B9</accession>
<dbReference type="Pfam" id="PF00248">
    <property type="entry name" value="Aldo_ket_red"/>
    <property type="match status" value="1"/>
</dbReference>
<proteinExistence type="predicted"/>